<accession>A0A833J3Z6</accession>
<gene>
    <name evidence="1" type="ORF">F8B43_4491</name>
</gene>
<dbReference type="AlphaFoldDB" id="A0A833J3Z6"/>
<comment type="caution">
    <text evidence="1">The sequence shown here is derived from an EMBL/GenBank/DDBJ whole genome shotgun (WGS) entry which is preliminary data.</text>
</comment>
<proteinExistence type="predicted"/>
<evidence type="ECO:0000313" key="1">
    <source>
        <dbReference type="EMBL" id="KAB7783197.1"/>
    </source>
</evidence>
<evidence type="ECO:0000313" key="2">
    <source>
        <dbReference type="Proteomes" id="UP000469949"/>
    </source>
</evidence>
<dbReference type="RefSeq" id="WP_246690228.1">
    <property type="nucleotide sequence ID" value="NZ_CP039546.1"/>
</dbReference>
<protein>
    <submittedName>
        <fullName evidence="1">Uncharacterized protein</fullName>
    </submittedName>
</protein>
<dbReference type="EMBL" id="WEKV01000018">
    <property type="protein sequence ID" value="KAB7783197.1"/>
    <property type="molecule type" value="Genomic_DNA"/>
</dbReference>
<organism evidence="1 2">
    <name type="scientific">Methylorubrum populi</name>
    <dbReference type="NCBI Taxonomy" id="223967"/>
    <lineage>
        <taxon>Bacteria</taxon>
        <taxon>Pseudomonadati</taxon>
        <taxon>Pseudomonadota</taxon>
        <taxon>Alphaproteobacteria</taxon>
        <taxon>Hyphomicrobiales</taxon>
        <taxon>Methylobacteriaceae</taxon>
        <taxon>Methylorubrum</taxon>
    </lineage>
</organism>
<dbReference type="Proteomes" id="UP000469949">
    <property type="component" value="Unassembled WGS sequence"/>
</dbReference>
<sequence length="66" mass="7088">MTIPSMTILNRFAGGLASAAHRIARLSPKVMSLALVSMIGLSAERTADLEGDADEAARSIVYRHYI</sequence>
<reference evidence="1 2" key="1">
    <citation type="submission" date="2019-10" db="EMBL/GenBank/DDBJ databases">
        <title>Draft Genome Sequence of the Caffeine Degrading Methylotroph Methylorubrum populi PINKEL.</title>
        <authorList>
            <person name="Dawson S.C."/>
            <person name="Zhang X."/>
            <person name="Wright M.E."/>
            <person name="Sharma G."/>
            <person name="Langner J.T."/>
            <person name="Ditty J.L."/>
            <person name="Subuyuj G.A."/>
        </authorList>
    </citation>
    <scope>NUCLEOTIDE SEQUENCE [LARGE SCALE GENOMIC DNA]</scope>
    <source>
        <strain evidence="1 2">Pinkel</strain>
    </source>
</reference>
<name>A0A833J3Z6_9HYPH</name>